<evidence type="ECO:0000256" key="4">
    <source>
        <dbReference type="ARBA" id="ARBA00022729"/>
    </source>
</evidence>
<dbReference type="Gene3D" id="3.40.50.11320">
    <property type="match status" value="1"/>
</dbReference>
<dbReference type="PROSITE" id="PS00131">
    <property type="entry name" value="CARBOXYPEPT_SER_SER"/>
    <property type="match status" value="1"/>
</dbReference>
<accession>A0AAV8S2L2</accession>
<comment type="caution">
    <text evidence="9">The sequence shown here is derived from an EMBL/GenBank/DDBJ whole genome shotgun (WGS) entry which is preliminary data.</text>
</comment>
<evidence type="ECO:0000256" key="8">
    <source>
        <dbReference type="RuleBase" id="RU361156"/>
    </source>
</evidence>
<dbReference type="InterPro" id="IPR018202">
    <property type="entry name" value="Ser_caboxypep_ser_AS"/>
</dbReference>
<evidence type="ECO:0000313" key="10">
    <source>
        <dbReference type="Proteomes" id="UP001222027"/>
    </source>
</evidence>
<dbReference type="FunFam" id="3.40.50.1820:FF:000409">
    <property type="entry name" value="Carboxypeptidase"/>
    <property type="match status" value="1"/>
</dbReference>
<dbReference type="GO" id="GO:0005773">
    <property type="term" value="C:vacuole"/>
    <property type="evidence" value="ECO:0007669"/>
    <property type="project" value="TreeGrafter"/>
</dbReference>
<organism evidence="9 10">
    <name type="scientific">Ensete ventricosum</name>
    <name type="common">Abyssinian banana</name>
    <name type="synonym">Musa ensete</name>
    <dbReference type="NCBI Taxonomy" id="4639"/>
    <lineage>
        <taxon>Eukaryota</taxon>
        <taxon>Viridiplantae</taxon>
        <taxon>Streptophyta</taxon>
        <taxon>Embryophyta</taxon>
        <taxon>Tracheophyta</taxon>
        <taxon>Spermatophyta</taxon>
        <taxon>Magnoliopsida</taxon>
        <taxon>Liliopsida</taxon>
        <taxon>Zingiberales</taxon>
        <taxon>Musaceae</taxon>
        <taxon>Ensete</taxon>
    </lineage>
</organism>
<comment type="similarity">
    <text evidence="1 8">Belongs to the peptidase S10 family.</text>
</comment>
<keyword evidence="10" id="KW-1185">Reference proteome</keyword>
<dbReference type="InterPro" id="IPR029058">
    <property type="entry name" value="AB_hydrolase_fold"/>
</dbReference>
<dbReference type="InterPro" id="IPR001563">
    <property type="entry name" value="Peptidase_S10"/>
</dbReference>
<dbReference type="EMBL" id="JAQQAF010000001">
    <property type="protein sequence ID" value="KAJ8513702.1"/>
    <property type="molecule type" value="Genomic_DNA"/>
</dbReference>
<dbReference type="InterPro" id="IPR033124">
    <property type="entry name" value="Ser_caboxypep_his_AS"/>
</dbReference>
<keyword evidence="2 8" id="KW-0121">Carboxypeptidase</keyword>
<reference evidence="9 10" key="1">
    <citation type="submission" date="2022-12" db="EMBL/GenBank/DDBJ databases">
        <title>Chromosome-scale assembly of the Ensete ventricosum genome.</title>
        <authorList>
            <person name="Dussert Y."/>
            <person name="Stocks J."/>
            <person name="Wendawek A."/>
            <person name="Woldeyes F."/>
            <person name="Nichols R.A."/>
            <person name="Borrell J.S."/>
        </authorList>
    </citation>
    <scope>NUCLEOTIDE SEQUENCE [LARGE SCALE GENOMIC DNA]</scope>
    <source>
        <strain evidence="10">cv. Maze</strain>
        <tissue evidence="9">Seeds</tissue>
    </source>
</reference>
<evidence type="ECO:0000313" key="9">
    <source>
        <dbReference type="EMBL" id="KAJ8513702.1"/>
    </source>
</evidence>
<dbReference type="Proteomes" id="UP001222027">
    <property type="component" value="Unassembled WGS sequence"/>
</dbReference>
<keyword evidence="5 8" id="KW-0378">Hydrolase</keyword>
<feature type="chain" id="PRO_5043113853" description="Carboxypeptidase" evidence="8">
    <location>
        <begin position="25"/>
        <end position="513"/>
    </location>
</feature>
<evidence type="ECO:0000256" key="2">
    <source>
        <dbReference type="ARBA" id="ARBA00022645"/>
    </source>
</evidence>
<name>A0AAV8S2L2_ENSVE</name>
<dbReference type="GO" id="GO:0004185">
    <property type="term" value="F:serine-type carboxypeptidase activity"/>
    <property type="evidence" value="ECO:0007669"/>
    <property type="project" value="UniProtKB-UniRule"/>
</dbReference>
<protein>
    <recommendedName>
        <fullName evidence="8">Carboxypeptidase</fullName>
        <ecNumber evidence="8">3.4.16.-</ecNumber>
    </recommendedName>
</protein>
<sequence>MPVLEKSLSLFLFISSFAMDTARGFGPNSLREADRVTALPGQPEVEFRHYAGYVRISDDKALFYWFFEAKRKPEEKPLILWLNGGPGCSSVAYGAAQELGPFLVRSNAPNLTLNPYSWNKGKCFHHLSFPLTSHARIVAVQRDTFFLFLLGLVANLLFLEAPVGVGFSYTNRSSDLDELGDRITAQDSHCFLLDWFNKFPNFKSHEFFIAGESYAGHYVPQLAELIHEGNKKASKDSHINLRGFMIGNAVLNDATDQLGMVEYAWSHAIISDELHASLRRECNSFEGAGEEGKACLPAVQAFVRAFQDIDMYSIYSPVCLSSLSKSPRSSIAPHLFSRHETWHGMRRATAGYDPCTEDYVKRYFNREDVQLALHANVTHLSYPYSSCSEIIRRWNDSPPTVLPILKKLMKGGLRVWVYSGDTDARVPVTSTRYSVNEMRLRQKGGERKERWGGWRAWYYREEVAGWVVEYEEGLTLATVRGAGHQVPVFAPDRALALLSHFLGDQSLPSSRFG</sequence>
<dbReference type="EC" id="3.4.16.-" evidence="8"/>
<dbReference type="AlphaFoldDB" id="A0AAV8S2L2"/>
<dbReference type="FunFam" id="3.40.50.11320:FF:000001">
    <property type="entry name" value="Carboxypeptidase"/>
    <property type="match status" value="1"/>
</dbReference>
<dbReference type="PANTHER" id="PTHR11802">
    <property type="entry name" value="SERINE PROTEASE FAMILY S10 SERINE CARBOXYPEPTIDASE"/>
    <property type="match status" value="1"/>
</dbReference>
<dbReference type="Pfam" id="PF00450">
    <property type="entry name" value="Peptidase_S10"/>
    <property type="match status" value="2"/>
</dbReference>
<keyword evidence="4 8" id="KW-0732">Signal</keyword>
<dbReference type="GO" id="GO:0006508">
    <property type="term" value="P:proteolysis"/>
    <property type="evidence" value="ECO:0007669"/>
    <property type="project" value="UniProtKB-KW"/>
</dbReference>
<dbReference type="Gene3D" id="6.10.250.940">
    <property type="match status" value="1"/>
</dbReference>
<keyword evidence="3 8" id="KW-0645">Protease</keyword>
<dbReference type="SUPFAM" id="SSF53474">
    <property type="entry name" value="alpha/beta-Hydrolases"/>
    <property type="match status" value="1"/>
</dbReference>
<dbReference type="Gene3D" id="3.40.50.1820">
    <property type="entry name" value="alpha/beta hydrolase"/>
    <property type="match status" value="1"/>
</dbReference>
<dbReference type="PRINTS" id="PR00724">
    <property type="entry name" value="CRBOXYPTASEC"/>
</dbReference>
<keyword evidence="6" id="KW-1015">Disulfide bond</keyword>
<dbReference type="PANTHER" id="PTHR11802:SF280">
    <property type="entry name" value="SERINE CARBOXYPEPTIDASE-LIKE 35"/>
    <property type="match status" value="1"/>
</dbReference>
<keyword evidence="7" id="KW-0325">Glycoprotein</keyword>
<proteinExistence type="inferred from homology"/>
<evidence type="ECO:0000256" key="5">
    <source>
        <dbReference type="ARBA" id="ARBA00022801"/>
    </source>
</evidence>
<feature type="signal peptide" evidence="8">
    <location>
        <begin position="1"/>
        <end position="24"/>
    </location>
</feature>
<evidence type="ECO:0000256" key="3">
    <source>
        <dbReference type="ARBA" id="ARBA00022670"/>
    </source>
</evidence>
<dbReference type="PROSITE" id="PS00560">
    <property type="entry name" value="CARBOXYPEPT_SER_HIS"/>
    <property type="match status" value="1"/>
</dbReference>
<evidence type="ECO:0000256" key="7">
    <source>
        <dbReference type="ARBA" id="ARBA00023180"/>
    </source>
</evidence>
<evidence type="ECO:0000256" key="1">
    <source>
        <dbReference type="ARBA" id="ARBA00009431"/>
    </source>
</evidence>
<gene>
    <name evidence="9" type="ORF">OPV22_004136</name>
</gene>
<evidence type="ECO:0000256" key="6">
    <source>
        <dbReference type="ARBA" id="ARBA00023157"/>
    </source>
</evidence>